<accession>A0AAE0YVK8</accession>
<protein>
    <submittedName>
        <fullName evidence="1">Uncharacterized protein</fullName>
    </submittedName>
</protein>
<dbReference type="AlphaFoldDB" id="A0AAE0YVK8"/>
<evidence type="ECO:0000313" key="2">
    <source>
        <dbReference type="Proteomes" id="UP001283361"/>
    </source>
</evidence>
<comment type="caution">
    <text evidence="1">The sequence shown here is derived from an EMBL/GenBank/DDBJ whole genome shotgun (WGS) entry which is preliminary data.</text>
</comment>
<dbReference type="EMBL" id="JAWDGP010005389">
    <property type="protein sequence ID" value="KAK3757316.1"/>
    <property type="molecule type" value="Genomic_DNA"/>
</dbReference>
<evidence type="ECO:0000313" key="1">
    <source>
        <dbReference type="EMBL" id="KAK3757316.1"/>
    </source>
</evidence>
<name>A0AAE0YVK8_9GAST</name>
<proteinExistence type="predicted"/>
<sequence length="210" mass="23659">MRAKAGFQDICKVREVLETMGCSWHCLLTAILFLPPESLICILPSDVSRAWLHIIINPFYRYPISSPLPLTQTFVDDMVLTPLSRSQQFPFCFFRAVEGKFLVTGRMSITYVTAKVQDKRFEAKSLLLICQHGSLDFRTEQFQPTSAQLADFSDVNFSTGGPLGLDILGFLKVPQCGDGRRGEERKYVKEKSRETFIASSGQVDMATSEE</sequence>
<organism evidence="1 2">
    <name type="scientific">Elysia crispata</name>
    <name type="common">lettuce slug</name>
    <dbReference type="NCBI Taxonomy" id="231223"/>
    <lineage>
        <taxon>Eukaryota</taxon>
        <taxon>Metazoa</taxon>
        <taxon>Spiralia</taxon>
        <taxon>Lophotrochozoa</taxon>
        <taxon>Mollusca</taxon>
        <taxon>Gastropoda</taxon>
        <taxon>Heterobranchia</taxon>
        <taxon>Euthyneura</taxon>
        <taxon>Panpulmonata</taxon>
        <taxon>Sacoglossa</taxon>
        <taxon>Placobranchoidea</taxon>
        <taxon>Plakobranchidae</taxon>
        <taxon>Elysia</taxon>
    </lineage>
</organism>
<dbReference type="Proteomes" id="UP001283361">
    <property type="component" value="Unassembled WGS sequence"/>
</dbReference>
<gene>
    <name evidence="1" type="ORF">RRG08_019967</name>
</gene>
<reference evidence="1" key="1">
    <citation type="journal article" date="2023" name="G3 (Bethesda)">
        <title>A reference genome for the long-term kleptoplast-retaining sea slug Elysia crispata morphotype clarki.</title>
        <authorList>
            <person name="Eastman K.E."/>
            <person name="Pendleton A.L."/>
            <person name="Shaikh M.A."/>
            <person name="Suttiyut T."/>
            <person name="Ogas R."/>
            <person name="Tomko P."/>
            <person name="Gavelis G."/>
            <person name="Widhalm J.R."/>
            <person name="Wisecaver J.H."/>
        </authorList>
    </citation>
    <scope>NUCLEOTIDE SEQUENCE</scope>
    <source>
        <strain evidence="1">ECLA1</strain>
    </source>
</reference>
<keyword evidence="2" id="KW-1185">Reference proteome</keyword>